<dbReference type="GO" id="GO:0006635">
    <property type="term" value="P:fatty acid beta-oxidation"/>
    <property type="evidence" value="ECO:0007669"/>
    <property type="project" value="TreeGrafter"/>
</dbReference>
<evidence type="ECO:0000313" key="7">
    <source>
        <dbReference type="EMBL" id="TQM14920.1"/>
    </source>
</evidence>
<evidence type="ECO:0000256" key="5">
    <source>
        <dbReference type="ARBA" id="ARBA00023709"/>
    </source>
</evidence>
<dbReference type="Pfam" id="PF00378">
    <property type="entry name" value="ECH_1"/>
    <property type="match status" value="1"/>
</dbReference>
<dbReference type="FunFam" id="1.10.12.10:FF:000001">
    <property type="entry name" value="Probable enoyl-CoA hydratase, mitochondrial"/>
    <property type="match status" value="1"/>
</dbReference>
<comment type="catalytic activity">
    <reaction evidence="6">
        <text>a 4-saturated-(3S)-3-hydroxyacyl-CoA = a (3E)-enoyl-CoA + H2O</text>
        <dbReference type="Rhea" id="RHEA:20724"/>
        <dbReference type="ChEBI" id="CHEBI:15377"/>
        <dbReference type="ChEBI" id="CHEBI:58521"/>
        <dbReference type="ChEBI" id="CHEBI:137480"/>
        <dbReference type="EC" id="4.2.1.17"/>
    </reaction>
</comment>
<dbReference type="Gene3D" id="1.10.12.10">
    <property type="entry name" value="Lyase 2-enoyl-coa Hydratase, Chain A, domain 2"/>
    <property type="match status" value="1"/>
</dbReference>
<protein>
    <recommendedName>
        <fullName evidence="2">enoyl-CoA hydratase</fullName>
        <ecNumber evidence="2">4.2.1.17</ecNumber>
    </recommendedName>
</protein>
<dbReference type="GO" id="GO:0004300">
    <property type="term" value="F:enoyl-CoA hydratase activity"/>
    <property type="evidence" value="ECO:0007669"/>
    <property type="project" value="UniProtKB-EC"/>
</dbReference>
<proteinExistence type="inferred from homology"/>
<dbReference type="PANTHER" id="PTHR11941:SF169">
    <property type="entry name" value="(7AS)-7A-METHYL-1,5-DIOXO-2,3,5,6,7,7A-HEXAHYDRO-1H-INDENE-CARBOXYL-COA HYDROLASE"/>
    <property type="match status" value="1"/>
</dbReference>
<dbReference type="PANTHER" id="PTHR11941">
    <property type="entry name" value="ENOYL-COA HYDRATASE-RELATED"/>
    <property type="match status" value="1"/>
</dbReference>
<accession>A0A543DZZ5</accession>
<comment type="catalytic activity">
    <reaction evidence="5">
        <text>a (3S)-3-hydroxyacyl-CoA = a (2E)-enoyl-CoA + H2O</text>
        <dbReference type="Rhea" id="RHEA:16105"/>
        <dbReference type="ChEBI" id="CHEBI:15377"/>
        <dbReference type="ChEBI" id="CHEBI:57318"/>
        <dbReference type="ChEBI" id="CHEBI:58856"/>
        <dbReference type="EC" id="4.2.1.17"/>
    </reaction>
</comment>
<evidence type="ECO:0000256" key="2">
    <source>
        <dbReference type="ARBA" id="ARBA00012076"/>
    </source>
</evidence>
<dbReference type="Gene3D" id="3.90.226.10">
    <property type="entry name" value="2-enoyl-CoA Hydratase, Chain A, domain 1"/>
    <property type="match status" value="1"/>
</dbReference>
<evidence type="ECO:0000256" key="4">
    <source>
        <dbReference type="ARBA" id="ARBA00023239"/>
    </source>
</evidence>
<dbReference type="Proteomes" id="UP000315677">
    <property type="component" value="Unassembled WGS sequence"/>
</dbReference>
<evidence type="ECO:0000256" key="1">
    <source>
        <dbReference type="ARBA" id="ARBA00005254"/>
    </source>
</evidence>
<dbReference type="EC" id="4.2.1.17" evidence="2"/>
<name>A0A543DZZ5_9PSEU</name>
<dbReference type="SUPFAM" id="SSF52096">
    <property type="entry name" value="ClpP/crotonase"/>
    <property type="match status" value="1"/>
</dbReference>
<keyword evidence="4" id="KW-0456">Lyase</keyword>
<keyword evidence="3" id="KW-0443">Lipid metabolism</keyword>
<dbReference type="FunFam" id="3.90.226.10:FF:000009">
    <property type="entry name" value="Carnitinyl-CoA dehydratase"/>
    <property type="match status" value="1"/>
</dbReference>
<dbReference type="InterPro" id="IPR029045">
    <property type="entry name" value="ClpP/crotonase-like_dom_sf"/>
</dbReference>
<evidence type="ECO:0000256" key="3">
    <source>
        <dbReference type="ARBA" id="ARBA00023098"/>
    </source>
</evidence>
<comment type="caution">
    <text evidence="7">The sequence shown here is derived from an EMBL/GenBank/DDBJ whole genome shotgun (WGS) entry which is preliminary data.</text>
</comment>
<gene>
    <name evidence="7" type="ORF">FB558_1699</name>
</gene>
<sequence length="278" mass="28898">MEAGGACGAGGVGEASVRVVTEFVTLEVDAGIGTIRLDRPPMNAFNRQVQEELKACAEEAARRADVRAVIVFGGDKVFAAGADIKEMTGMSYADMATTARRLSACFGALSEVPKPTVAAITGYALGGGMEVALGCDRRVCGDNAKLGQPEILLGIIPGGGGTQRMARLIGPSRAKDLIYTGRMVKAQEALEIGLVDEVVPADEVYAAARRWAEQFANGPAVALAAAKKAIDGGLDTDLRTGLDIEAELFAALFATEDRRAGMESFVANGPGKAEFTGR</sequence>
<dbReference type="AlphaFoldDB" id="A0A543DZZ5"/>
<dbReference type="CDD" id="cd06558">
    <property type="entry name" value="crotonase-like"/>
    <property type="match status" value="1"/>
</dbReference>
<reference evidence="7 8" key="1">
    <citation type="submission" date="2019-06" db="EMBL/GenBank/DDBJ databases">
        <title>Sequencing the genomes of 1000 actinobacteria strains.</title>
        <authorList>
            <person name="Klenk H.-P."/>
        </authorList>
    </citation>
    <scope>NUCLEOTIDE SEQUENCE [LARGE SCALE GENOMIC DNA]</scope>
    <source>
        <strain evidence="7 8">DSM 45301</strain>
    </source>
</reference>
<comment type="similarity">
    <text evidence="1">Belongs to the enoyl-CoA hydratase/isomerase family.</text>
</comment>
<dbReference type="EMBL" id="VFPA01000001">
    <property type="protein sequence ID" value="TQM14920.1"/>
    <property type="molecule type" value="Genomic_DNA"/>
</dbReference>
<dbReference type="InterPro" id="IPR014748">
    <property type="entry name" value="Enoyl-CoA_hydra_C"/>
</dbReference>
<dbReference type="InterPro" id="IPR001753">
    <property type="entry name" value="Enoyl-CoA_hydra/iso"/>
</dbReference>
<keyword evidence="8" id="KW-1185">Reference proteome</keyword>
<evidence type="ECO:0000256" key="6">
    <source>
        <dbReference type="ARBA" id="ARBA00023717"/>
    </source>
</evidence>
<organism evidence="7 8">
    <name type="scientific">Pseudonocardia kunmingensis</name>
    <dbReference type="NCBI Taxonomy" id="630975"/>
    <lineage>
        <taxon>Bacteria</taxon>
        <taxon>Bacillati</taxon>
        <taxon>Actinomycetota</taxon>
        <taxon>Actinomycetes</taxon>
        <taxon>Pseudonocardiales</taxon>
        <taxon>Pseudonocardiaceae</taxon>
        <taxon>Pseudonocardia</taxon>
    </lineage>
</organism>
<evidence type="ECO:0000313" key="8">
    <source>
        <dbReference type="Proteomes" id="UP000315677"/>
    </source>
</evidence>